<reference evidence="2 3" key="1">
    <citation type="submission" date="2019-09" db="EMBL/GenBank/DDBJ databases">
        <authorList>
            <person name="Depoorter E."/>
        </authorList>
    </citation>
    <scope>NUCLEOTIDE SEQUENCE [LARGE SCALE GENOMIC DNA]</scope>
    <source>
        <strain evidence="2">LMG 23254</strain>
    </source>
</reference>
<feature type="transmembrane region" description="Helical" evidence="1">
    <location>
        <begin position="61"/>
        <end position="81"/>
    </location>
</feature>
<evidence type="ECO:0000313" key="3">
    <source>
        <dbReference type="Proteomes" id="UP000494218"/>
    </source>
</evidence>
<protein>
    <submittedName>
        <fullName evidence="2">Uncharacterized protein</fullName>
    </submittedName>
</protein>
<keyword evidence="1" id="KW-0812">Transmembrane</keyword>
<dbReference type="RefSeq" id="WP_175035411.1">
    <property type="nucleotide sequence ID" value="NZ_CABVPW010000058.1"/>
</dbReference>
<dbReference type="AlphaFoldDB" id="A0A6P2SMQ4"/>
<evidence type="ECO:0000256" key="1">
    <source>
        <dbReference type="SAM" id="Phobius"/>
    </source>
</evidence>
<proteinExistence type="predicted"/>
<dbReference type="Proteomes" id="UP000494218">
    <property type="component" value="Unassembled WGS sequence"/>
</dbReference>
<keyword evidence="1" id="KW-1133">Transmembrane helix</keyword>
<name>A0A6P2SMQ4_BURL3</name>
<organism evidence="2 3">
    <name type="scientific">Burkholderia lata (strain ATCC 17760 / DSM 23089 / LMG 22485 / NCIMB 9086 / R18194 / 383)</name>
    <dbReference type="NCBI Taxonomy" id="482957"/>
    <lineage>
        <taxon>Bacteria</taxon>
        <taxon>Pseudomonadati</taxon>
        <taxon>Pseudomonadota</taxon>
        <taxon>Betaproteobacteria</taxon>
        <taxon>Burkholderiales</taxon>
        <taxon>Burkholderiaceae</taxon>
        <taxon>Burkholderia</taxon>
        <taxon>Burkholderia cepacia complex</taxon>
    </lineage>
</organism>
<keyword evidence="1" id="KW-0472">Membrane</keyword>
<feature type="transmembrane region" description="Helical" evidence="1">
    <location>
        <begin position="21"/>
        <end position="41"/>
    </location>
</feature>
<gene>
    <name evidence="2" type="ORF">BLA23254_07432</name>
</gene>
<dbReference type="EMBL" id="CABVPW010000058">
    <property type="protein sequence ID" value="VWC46914.1"/>
    <property type="molecule type" value="Genomic_DNA"/>
</dbReference>
<sequence length="84" mass="9315">MKAVTEALSAVARGYRALPFVVRRIILVLAYSLLFMAGAFMHNRGAGDIADLCLIVGGIGAYWASGMWRMFKVIFFVVRFLGRN</sequence>
<evidence type="ECO:0000313" key="2">
    <source>
        <dbReference type="EMBL" id="VWC46914.1"/>
    </source>
</evidence>
<accession>A0A6P2SMQ4</accession>